<evidence type="ECO:0000259" key="8">
    <source>
        <dbReference type="PROSITE" id="PS50109"/>
    </source>
</evidence>
<dbReference type="InterPro" id="IPR005467">
    <property type="entry name" value="His_kinase_dom"/>
</dbReference>
<dbReference type="GO" id="GO:0004673">
    <property type="term" value="F:protein histidine kinase activity"/>
    <property type="evidence" value="ECO:0007669"/>
    <property type="project" value="UniProtKB-EC"/>
</dbReference>
<dbReference type="GO" id="GO:0000160">
    <property type="term" value="P:phosphorelay signal transduction system"/>
    <property type="evidence" value="ECO:0007669"/>
    <property type="project" value="UniProtKB-KW"/>
</dbReference>
<dbReference type="RefSeq" id="WP_157363575.1">
    <property type="nucleotide sequence ID" value="NZ_WOWS01000003.1"/>
</dbReference>
<keyword evidence="4 9" id="KW-0418">Kinase</keyword>
<dbReference type="CDD" id="cd16917">
    <property type="entry name" value="HATPase_UhpB-NarQ-NarX-like"/>
    <property type="match status" value="1"/>
</dbReference>
<dbReference type="Pfam" id="PF02518">
    <property type="entry name" value="HATPase_c"/>
    <property type="match status" value="1"/>
</dbReference>
<evidence type="ECO:0000256" key="1">
    <source>
        <dbReference type="ARBA" id="ARBA00000085"/>
    </source>
</evidence>
<dbReference type="PROSITE" id="PS50109">
    <property type="entry name" value="HIS_KIN"/>
    <property type="match status" value="1"/>
</dbReference>
<protein>
    <recommendedName>
        <fullName evidence="2">histidine kinase</fullName>
        <ecNumber evidence="2">2.7.13.3</ecNumber>
    </recommendedName>
</protein>
<gene>
    <name evidence="9" type="ORF">GN138_09560</name>
</gene>
<dbReference type="Gene3D" id="1.25.40.10">
    <property type="entry name" value="Tetratricopeptide repeat domain"/>
    <property type="match status" value="1"/>
</dbReference>
<keyword evidence="7" id="KW-0472">Membrane</keyword>
<dbReference type="SMART" id="SM00028">
    <property type="entry name" value="TPR"/>
    <property type="match status" value="3"/>
</dbReference>
<dbReference type="AlphaFoldDB" id="A0A6L6U8L7"/>
<dbReference type="PANTHER" id="PTHR24421">
    <property type="entry name" value="NITRATE/NITRITE SENSOR PROTEIN NARX-RELATED"/>
    <property type="match status" value="1"/>
</dbReference>
<dbReference type="SUPFAM" id="SSF48452">
    <property type="entry name" value="TPR-like"/>
    <property type="match status" value="2"/>
</dbReference>
<dbReference type="PANTHER" id="PTHR24421:SF10">
    <property type="entry name" value="NITRATE_NITRITE SENSOR PROTEIN NARQ"/>
    <property type="match status" value="1"/>
</dbReference>
<keyword evidence="7" id="KW-0812">Transmembrane</keyword>
<feature type="transmembrane region" description="Helical" evidence="7">
    <location>
        <begin position="417"/>
        <end position="437"/>
    </location>
</feature>
<feature type="domain" description="Histidine kinase" evidence="8">
    <location>
        <begin position="586"/>
        <end position="673"/>
    </location>
</feature>
<comment type="caution">
    <text evidence="9">The sequence shown here is derived from an EMBL/GenBank/DDBJ whole genome shotgun (WGS) entry which is preliminary data.</text>
</comment>
<accession>A0A6L6U8L7</accession>
<keyword evidence="7" id="KW-1133">Transmembrane helix</keyword>
<dbReference type="EMBL" id="WOWS01000003">
    <property type="protein sequence ID" value="MUU78690.1"/>
    <property type="molecule type" value="Genomic_DNA"/>
</dbReference>
<evidence type="ECO:0000313" key="10">
    <source>
        <dbReference type="Proteomes" id="UP000478208"/>
    </source>
</evidence>
<dbReference type="InterPro" id="IPR036890">
    <property type="entry name" value="HATPase_C_sf"/>
</dbReference>
<sequence>MKLKLVFILAFYTFFVYSQNNQISLDNIQSLRLKSQDYELPINERINYAEKATLLSKSIGVDSTILLSQRNLSLLYFESQNFEKYRKINFKNLNLSQKLNDTTAIAVANFNLGSYFKIQVQNDSAYYYYKNALELYSQLGEIKQQAYLHYQIADIQDTERDYIGSEVNAIKSIKLIEKLPISESNLDALWDSYNLLGIISQNLNRFTTSLEYHIKAYSIADAMIDGDYNIALSINNQAGVYRELMEYDKALELYLSLIELRNQFESYDPTFYPLIIDNIAYTKVLAGHKDYSEISEMLYEAYEISNNLQDDITKLAVTIDLSKFYRHLKVKDSTLKYATKSYNLSKKISSNDILLESMLLLSELNEGNSGKKYLKEHIQLTDSLLQVERNVRNKFARIELETDQLEAENKQISKENVYLLIVSIGLLLTAILTYLFISQRAKNRKLQLLQVQQKANEDIYNLMLGQQDKVDEARAKEKIRISKELHDGVLGGLFGVRLSLDSINFNEGKEAMMTRAKYIGQLQNIEQEIRKISHELNTDFVSGSGFIDIVSELVERQAVAYGLEQEFNFSDDINWDFVSNKTKINIYRIIQESMQNIYKHANANSIKISISLEKDLICLDIIDDGKGFDISKSKKGIGLKNMKSRVDDIDGEITWKSLPNNGTTVKVKIPYTEINK</sequence>
<dbReference type="InterPro" id="IPR050482">
    <property type="entry name" value="Sensor_HK_TwoCompSys"/>
</dbReference>
<dbReference type="EC" id="2.7.13.3" evidence="2"/>
<evidence type="ECO:0000313" key="9">
    <source>
        <dbReference type="EMBL" id="MUU78690.1"/>
    </source>
</evidence>
<dbReference type="InterPro" id="IPR003594">
    <property type="entry name" value="HATPase_dom"/>
</dbReference>
<evidence type="ECO:0000256" key="6">
    <source>
        <dbReference type="SAM" id="Coils"/>
    </source>
</evidence>
<evidence type="ECO:0000256" key="4">
    <source>
        <dbReference type="ARBA" id="ARBA00022777"/>
    </source>
</evidence>
<keyword evidence="10" id="KW-1185">Reference proteome</keyword>
<name>A0A6L6U8L7_9FLAO</name>
<keyword evidence="3" id="KW-0808">Transferase</keyword>
<proteinExistence type="predicted"/>
<comment type="catalytic activity">
    <reaction evidence="1">
        <text>ATP + protein L-histidine = ADP + protein N-phospho-L-histidine.</text>
        <dbReference type="EC" id="2.7.13.3"/>
    </reaction>
</comment>
<dbReference type="Gene3D" id="3.30.565.10">
    <property type="entry name" value="Histidine kinase-like ATPase, C-terminal domain"/>
    <property type="match status" value="1"/>
</dbReference>
<dbReference type="SUPFAM" id="SSF55874">
    <property type="entry name" value="ATPase domain of HSP90 chaperone/DNA topoisomerase II/histidine kinase"/>
    <property type="match status" value="1"/>
</dbReference>
<dbReference type="Proteomes" id="UP000478208">
    <property type="component" value="Unassembled WGS sequence"/>
</dbReference>
<dbReference type="InterPro" id="IPR019734">
    <property type="entry name" value="TPR_rpt"/>
</dbReference>
<feature type="coiled-coil region" evidence="6">
    <location>
        <begin position="388"/>
        <end position="415"/>
    </location>
</feature>
<dbReference type="SMART" id="SM00387">
    <property type="entry name" value="HATPase_c"/>
    <property type="match status" value="1"/>
</dbReference>
<reference evidence="9 10" key="1">
    <citation type="submission" date="2019-12" db="EMBL/GenBank/DDBJ databases">
        <authorList>
            <person name="Li J."/>
        </authorList>
    </citation>
    <scope>NUCLEOTIDE SEQUENCE [LARGE SCALE GENOMIC DNA]</scope>
    <source>
        <strain evidence="9 10">HL2-2</strain>
    </source>
</reference>
<keyword evidence="5" id="KW-0902">Two-component regulatory system</keyword>
<organism evidence="9 10">
    <name type="scientific">Winogradskyella endarachnes</name>
    <dbReference type="NCBI Taxonomy" id="2681965"/>
    <lineage>
        <taxon>Bacteria</taxon>
        <taxon>Pseudomonadati</taxon>
        <taxon>Bacteroidota</taxon>
        <taxon>Flavobacteriia</taxon>
        <taxon>Flavobacteriales</taxon>
        <taxon>Flavobacteriaceae</taxon>
        <taxon>Winogradskyella</taxon>
    </lineage>
</organism>
<keyword evidence="6" id="KW-0175">Coiled coil</keyword>
<evidence type="ECO:0000256" key="5">
    <source>
        <dbReference type="ARBA" id="ARBA00023012"/>
    </source>
</evidence>
<dbReference type="InterPro" id="IPR011990">
    <property type="entry name" value="TPR-like_helical_dom_sf"/>
</dbReference>
<evidence type="ECO:0000256" key="7">
    <source>
        <dbReference type="SAM" id="Phobius"/>
    </source>
</evidence>
<evidence type="ECO:0000256" key="2">
    <source>
        <dbReference type="ARBA" id="ARBA00012438"/>
    </source>
</evidence>
<evidence type="ECO:0000256" key="3">
    <source>
        <dbReference type="ARBA" id="ARBA00022679"/>
    </source>
</evidence>